<evidence type="ECO:0000256" key="5">
    <source>
        <dbReference type="SAM" id="MobiDB-lite"/>
    </source>
</evidence>
<feature type="compositionally biased region" description="Pro residues" evidence="5">
    <location>
        <begin position="75"/>
        <end position="84"/>
    </location>
</feature>
<accession>A0A6S6Z2P3</accession>
<dbReference type="Gene3D" id="3.30.1150.10">
    <property type="match status" value="1"/>
</dbReference>
<evidence type="ECO:0000256" key="1">
    <source>
        <dbReference type="ARBA" id="ARBA00004167"/>
    </source>
</evidence>
<evidence type="ECO:0000256" key="6">
    <source>
        <dbReference type="SAM" id="Phobius"/>
    </source>
</evidence>
<evidence type="ECO:0000313" key="7">
    <source>
        <dbReference type="EMBL" id="CAB3647231.1"/>
    </source>
</evidence>
<organism evidence="7 8">
    <name type="scientific">Achromobacter pestifer</name>
    <dbReference type="NCBI Taxonomy" id="1353889"/>
    <lineage>
        <taxon>Bacteria</taxon>
        <taxon>Pseudomonadati</taxon>
        <taxon>Pseudomonadota</taxon>
        <taxon>Betaproteobacteria</taxon>
        <taxon>Burkholderiales</taxon>
        <taxon>Alcaligenaceae</taxon>
        <taxon>Achromobacter</taxon>
    </lineage>
</organism>
<feature type="transmembrane region" description="Helical" evidence="6">
    <location>
        <begin position="36"/>
        <end position="57"/>
    </location>
</feature>
<keyword evidence="8" id="KW-1185">Reference proteome</keyword>
<comment type="subcellular location">
    <subcellularLocation>
        <location evidence="1">Membrane</location>
        <topology evidence="1">Single-pass membrane protein</topology>
    </subcellularLocation>
</comment>
<reference evidence="7 8" key="1">
    <citation type="submission" date="2020-04" db="EMBL/GenBank/DDBJ databases">
        <authorList>
            <person name="De Canck E."/>
        </authorList>
    </citation>
    <scope>NUCLEOTIDE SEQUENCE [LARGE SCALE GENOMIC DNA]</scope>
    <source>
        <strain evidence="7 8">LMG 3431</strain>
    </source>
</reference>
<dbReference type="SUPFAM" id="SSF74653">
    <property type="entry name" value="TolA/TonB C-terminal domain"/>
    <property type="match status" value="1"/>
</dbReference>
<evidence type="ECO:0000256" key="2">
    <source>
        <dbReference type="ARBA" id="ARBA00022692"/>
    </source>
</evidence>
<dbReference type="Pfam" id="PF13103">
    <property type="entry name" value="TonB_2"/>
    <property type="match status" value="1"/>
</dbReference>
<dbReference type="RefSeq" id="WP_246288257.1">
    <property type="nucleotide sequence ID" value="NZ_CADIJX010000003.1"/>
</dbReference>
<feature type="compositionally biased region" description="Basic and acidic residues" evidence="5">
    <location>
        <begin position="85"/>
        <end position="103"/>
    </location>
</feature>
<dbReference type="AlphaFoldDB" id="A0A6S6Z2P3"/>
<dbReference type="EMBL" id="CADIJX010000003">
    <property type="protein sequence ID" value="CAB3647231.1"/>
    <property type="molecule type" value="Genomic_DNA"/>
</dbReference>
<evidence type="ECO:0000256" key="4">
    <source>
        <dbReference type="ARBA" id="ARBA00023136"/>
    </source>
</evidence>
<keyword evidence="4 6" id="KW-0472">Membrane</keyword>
<gene>
    <name evidence="7" type="ORF">LMG3431_02551</name>
</gene>
<dbReference type="NCBIfam" id="TIGR01352">
    <property type="entry name" value="tonB_Cterm"/>
    <property type="match status" value="1"/>
</dbReference>
<name>A0A6S6Z2P3_9BURK</name>
<dbReference type="InterPro" id="IPR006260">
    <property type="entry name" value="TonB/TolA_C"/>
</dbReference>
<feature type="region of interest" description="Disordered" evidence="5">
    <location>
        <begin position="69"/>
        <end position="131"/>
    </location>
</feature>
<proteinExistence type="predicted"/>
<evidence type="ECO:0008006" key="9">
    <source>
        <dbReference type="Google" id="ProtNLM"/>
    </source>
</evidence>
<dbReference type="GO" id="GO:0016020">
    <property type="term" value="C:membrane"/>
    <property type="evidence" value="ECO:0007669"/>
    <property type="project" value="UniProtKB-SubCell"/>
</dbReference>
<keyword evidence="3 6" id="KW-1133">Transmembrane helix</keyword>
<evidence type="ECO:0000313" key="8">
    <source>
        <dbReference type="Proteomes" id="UP000494108"/>
    </source>
</evidence>
<sequence>MTEPNPNRPPQAPEQQELAGLFAEKQAEPRRDVMRVVKPVVAVLIVGVLGYFAWQWISDMSGVQRKPPEMTAIIPLPPPPPPPPEPEKPPEPEEPPPEEKMVEPEPEPTPAEEPKPAEDAPPTPADSAADPMEMNADAQAGSDAFNIGAGTRGGMAGSGGGGRLGNATYGQYLGYALQKTLREAESTRNLVYRLSVDLWINREGQVTRAEITRSSGDPAIDDQVLAVLRSTAFDQRPTSTTTMPAKVALTSRRPS</sequence>
<keyword evidence="2 6" id="KW-0812">Transmembrane</keyword>
<feature type="region of interest" description="Disordered" evidence="5">
    <location>
        <begin position="1"/>
        <end position="30"/>
    </location>
</feature>
<protein>
    <recommendedName>
        <fullName evidence="9">Energy transducer TonB</fullName>
    </recommendedName>
</protein>
<evidence type="ECO:0000256" key="3">
    <source>
        <dbReference type="ARBA" id="ARBA00022989"/>
    </source>
</evidence>
<feature type="compositionally biased region" description="Pro residues" evidence="5">
    <location>
        <begin position="1"/>
        <end position="12"/>
    </location>
</feature>
<dbReference type="Proteomes" id="UP000494108">
    <property type="component" value="Unassembled WGS sequence"/>
</dbReference>